<feature type="region of interest" description="Disordered" evidence="1">
    <location>
        <begin position="192"/>
        <end position="283"/>
    </location>
</feature>
<reference evidence="2 3" key="1">
    <citation type="submission" date="2015-07" db="EMBL/GenBank/DDBJ databases">
        <title>Comparative genomics of the Sigatoka disease complex on banana suggests a link between parallel evolutionary changes in Pseudocercospora fijiensis and Pseudocercospora eumusae and increased virulence on the banana host.</title>
        <authorList>
            <person name="Chang T.-C."/>
            <person name="Salvucci A."/>
            <person name="Crous P.W."/>
            <person name="Stergiopoulos I."/>
        </authorList>
    </citation>
    <scope>NUCLEOTIDE SEQUENCE [LARGE SCALE GENOMIC DNA]</scope>
    <source>
        <strain evidence="2 3">CBS 114824</strain>
    </source>
</reference>
<gene>
    <name evidence="2" type="ORF">AC578_7023</name>
</gene>
<feature type="compositionally biased region" description="Polar residues" evidence="1">
    <location>
        <begin position="270"/>
        <end position="282"/>
    </location>
</feature>
<protein>
    <submittedName>
        <fullName evidence="2">Uncharacterized protein</fullName>
    </submittedName>
</protein>
<comment type="caution">
    <text evidence="2">The sequence shown here is derived from an EMBL/GenBank/DDBJ whole genome shotgun (WGS) entry which is preliminary data.</text>
</comment>
<feature type="compositionally biased region" description="Polar residues" evidence="1">
    <location>
        <begin position="247"/>
        <end position="258"/>
    </location>
</feature>
<dbReference type="AlphaFoldDB" id="A0A139HCQ3"/>
<evidence type="ECO:0000313" key="2">
    <source>
        <dbReference type="EMBL" id="KXT00225.1"/>
    </source>
</evidence>
<proteinExistence type="predicted"/>
<name>A0A139HCQ3_9PEZI</name>
<feature type="region of interest" description="Disordered" evidence="1">
    <location>
        <begin position="1"/>
        <end position="65"/>
    </location>
</feature>
<keyword evidence="3" id="KW-1185">Reference proteome</keyword>
<dbReference type="OrthoDB" id="10417001at2759"/>
<evidence type="ECO:0000256" key="1">
    <source>
        <dbReference type="SAM" id="MobiDB-lite"/>
    </source>
</evidence>
<evidence type="ECO:0000313" key="3">
    <source>
        <dbReference type="Proteomes" id="UP000070133"/>
    </source>
</evidence>
<feature type="compositionally biased region" description="Basic and acidic residues" evidence="1">
    <location>
        <begin position="21"/>
        <end position="30"/>
    </location>
</feature>
<accession>A0A139HCQ3</accession>
<sequence length="348" mass="39729">MKQAHRGLAETARQIFKPAHSKKDSKDRMQGFEPQLNGDVENTTSVYGPLQHDGTNNHTHGHSSDAQNKFFDQLRQAGSVLARKRKDQNERSRKRARDQYNWHDLDIFEESPPVAVPPGFIGRTTSISPPAPIPVIPAMPNYHPNMTGQDFQTAYRNLHNPHATMHAFGEQTRYLARHKSHQLPPIAENELAEREEEELDSLKCPSSTIPSQQRDHSPPAHPLQDEGMGSKDDTNLRHESEDDRHPSSSPHQCQNPSYHHSDVSPMQEEFTGTRSRVSSLSDTEILRAGDDELSRKDRVSLAANQRAMAELDEERERLRRQFEQFSWCHGQEEEFCVYALAADRESMF</sequence>
<feature type="compositionally biased region" description="Basic and acidic residues" evidence="1">
    <location>
        <begin position="228"/>
        <end position="246"/>
    </location>
</feature>
<dbReference type="EMBL" id="LFZN01000078">
    <property type="protein sequence ID" value="KXT00225.1"/>
    <property type="molecule type" value="Genomic_DNA"/>
</dbReference>
<dbReference type="Proteomes" id="UP000070133">
    <property type="component" value="Unassembled WGS sequence"/>
</dbReference>
<organism evidence="2 3">
    <name type="scientific">Pseudocercospora eumusae</name>
    <dbReference type="NCBI Taxonomy" id="321146"/>
    <lineage>
        <taxon>Eukaryota</taxon>
        <taxon>Fungi</taxon>
        <taxon>Dikarya</taxon>
        <taxon>Ascomycota</taxon>
        <taxon>Pezizomycotina</taxon>
        <taxon>Dothideomycetes</taxon>
        <taxon>Dothideomycetidae</taxon>
        <taxon>Mycosphaerellales</taxon>
        <taxon>Mycosphaerellaceae</taxon>
        <taxon>Pseudocercospora</taxon>
    </lineage>
</organism>